<keyword evidence="7 8" id="KW-0472">Membrane</keyword>
<keyword evidence="11" id="KW-1185">Reference proteome</keyword>
<feature type="transmembrane region" description="Helical" evidence="8">
    <location>
        <begin position="66"/>
        <end position="90"/>
    </location>
</feature>
<dbReference type="GO" id="GO:0005886">
    <property type="term" value="C:plasma membrane"/>
    <property type="evidence" value="ECO:0007669"/>
    <property type="project" value="UniProtKB-SubCell"/>
</dbReference>
<dbReference type="PANTHER" id="PTHR43357:SF3">
    <property type="entry name" value="FE(3+)-TRANSPORT SYSTEM PERMEASE PROTEIN FBPB 2"/>
    <property type="match status" value="1"/>
</dbReference>
<gene>
    <name evidence="10" type="primary">phnU</name>
    <name evidence="10" type="ORF">CUZ56_02622</name>
</gene>
<dbReference type="Pfam" id="PF00528">
    <property type="entry name" value="BPD_transp_1"/>
    <property type="match status" value="2"/>
</dbReference>
<sequence>MALAEPRRRAPWPGGVGVWQWAVCLLAALLVLLPIVSLVRHALQDTGDLWSHLAAYVLPQALGDSLILLLGVGVLVVLIGSGTAWLVSAYEFPGRGILNWALLLPLAMPTYIIAYAYLDLWHPVGVLQTGLRGLLGYSSPRELRLPDIRSMSGCVLLLGLVLYPYVYLPVRAAFRMQAAGLIEASRSLGAGPWRTFFRVALPLARPAIAIGASLALMEALNDIGASEFLGVRTLTVSIYSTWANRSSLAGASQIALFMLLIVLALLFMERWARRHQRYAAGARQSQRLAPRQLRGVSGWLACIACVVPVLLGFILPAGYLVVEAVKRIRFTGIEAAIWVEAGNTLRVSLWATLLATLLAFALVQTWRQTQKKSVRLLVRIAGVGYAIPGTVLALSLLTPVGWLDQRLGDLVQHVLGVPVGLLLSGSVAMLVYAYVVRFLVIGSGSMEAGFSKIPRSIDDAAHSLGAGAGRVAWRIHLPLSWQAIAAGMLLTFVDCMKELPATLLLRPMNFETLATHLYGEAVRGTYESAAVAALLIVLIGLLPIILLSRSGQQAVRQHDATAGQQDTQAQVIERQAGYGHENN</sequence>
<keyword evidence="5 8" id="KW-0812">Transmembrane</keyword>
<comment type="caution">
    <text evidence="10">The sequence shown here is derived from an EMBL/GenBank/DDBJ whole genome shotgun (WGS) entry which is preliminary data.</text>
</comment>
<feature type="transmembrane region" description="Helical" evidence="8">
    <location>
        <begin position="21"/>
        <end position="43"/>
    </location>
</feature>
<dbReference type="OrthoDB" id="9790211at2"/>
<comment type="subcellular location">
    <subcellularLocation>
        <location evidence="1">Cell inner membrane</location>
        <topology evidence="1">Multi-pass membrane protein</topology>
    </subcellularLocation>
    <subcellularLocation>
        <location evidence="8">Cell membrane</location>
        <topology evidence="8">Multi-pass membrane protein</topology>
    </subcellularLocation>
</comment>
<feature type="transmembrane region" description="Helical" evidence="8">
    <location>
        <begin position="196"/>
        <end position="217"/>
    </location>
</feature>
<evidence type="ECO:0000256" key="4">
    <source>
        <dbReference type="ARBA" id="ARBA00022519"/>
    </source>
</evidence>
<feature type="transmembrane region" description="Helical" evidence="8">
    <location>
        <begin position="417"/>
        <end position="440"/>
    </location>
</feature>
<evidence type="ECO:0000256" key="8">
    <source>
        <dbReference type="RuleBase" id="RU363032"/>
    </source>
</evidence>
<dbReference type="Gene3D" id="1.10.3720.10">
    <property type="entry name" value="MetI-like"/>
    <property type="match status" value="2"/>
</dbReference>
<dbReference type="CDD" id="cd06261">
    <property type="entry name" value="TM_PBP2"/>
    <property type="match status" value="2"/>
</dbReference>
<keyword evidence="2 8" id="KW-0813">Transport</keyword>
<organism evidence="10 11">
    <name type="scientific">Saezia sanguinis</name>
    <dbReference type="NCBI Taxonomy" id="1965230"/>
    <lineage>
        <taxon>Bacteria</taxon>
        <taxon>Pseudomonadati</taxon>
        <taxon>Pseudomonadota</taxon>
        <taxon>Betaproteobacteria</taxon>
        <taxon>Burkholderiales</taxon>
        <taxon>Saeziaceae</taxon>
        <taxon>Saezia</taxon>
    </lineage>
</organism>
<dbReference type="InterPro" id="IPR000515">
    <property type="entry name" value="MetI-like"/>
</dbReference>
<dbReference type="InterPro" id="IPR035906">
    <property type="entry name" value="MetI-like_sf"/>
</dbReference>
<evidence type="ECO:0000313" key="10">
    <source>
        <dbReference type="EMBL" id="RUS65777.1"/>
    </source>
</evidence>
<dbReference type="EMBL" id="PQSP01000009">
    <property type="protein sequence ID" value="RUS65777.1"/>
    <property type="molecule type" value="Genomic_DNA"/>
</dbReference>
<dbReference type="RefSeq" id="WP_126980790.1">
    <property type="nucleotide sequence ID" value="NZ_PQSP01000009.1"/>
</dbReference>
<dbReference type="PROSITE" id="PS50928">
    <property type="entry name" value="ABC_TM1"/>
    <property type="match status" value="2"/>
</dbReference>
<evidence type="ECO:0000256" key="7">
    <source>
        <dbReference type="ARBA" id="ARBA00023136"/>
    </source>
</evidence>
<dbReference type="Proteomes" id="UP000286947">
    <property type="component" value="Unassembled WGS sequence"/>
</dbReference>
<evidence type="ECO:0000259" key="9">
    <source>
        <dbReference type="PROSITE" id="PS50928"/>
    </source>
</evidence>
<dbReference type="FunFam" id="1.10.3720.10:FF:000088">
    <property type="entry name" value="Iron(III) ABC transporter, permease protein"/>
    <property type="match status" value="1"/>
</dbReference>
<feature type="transmembrane region" description="Helical" evidence="8">
    <location>
        <begin position="148"/>
        <end position="168"/>
    </location>
</feature>
<dbReference type="PANTHER" id="PTHR43357">
    <property type="entry name" value="INNER MEMBRANE ABC TRANSPORTER PERMEASE PROTEIN YDCV"/>
    <property type="match status" value="1"/>
</dbReference>
<evidence type="ECO:0000256" key="3">
    <source>
        <dbReference type="ARBA" id="ARBA00022475"/>
    </source>
</evidence>
<feature type="transmembrane region" description="Helical" evidence="8">
    <location>
        <begin position="97"/>
        <end position="118"/>
    </location>
</feature>
<feature type="domain" description="ABC transmembrane type-1" evidence="9">
    <location>
        <begin position="341"/>
        <end position="547"/>
    </location>
</feature>
<evidence type="ECO:0000256" key="2">
    <source>
        <dbReference type="ARBA" id="ARBA00022448"/>
    </source>
</evidence>
<feature type="transmembrane region" description="Helical" evidence="8">
    <location>
        <begin position="347"/>
        <end position="364"/>
    </location>
</feature>
<accession>A0A433SAK0</accession>
<feature type="transmembrane region" description="Helical" evidence="8">
    <location>
        <begin position="296"/>
        <end position="322"/>
    </location>
</feature>
<reference evidence="10 11" key="1">
    <citation type="submission" date="2018-01" db="EMBL/GenBank/DDBJ databases">
        <title>Saezia sanguinis gen. nov., sp. nov., in the order Burkholderiales isolated from human blood.</title>
        <authorList>
            <person name="Medina-Pascual M.J."/>
            <person name="Valdezate S."/>
            <person name="Monzon S."/>
            <person name="Cuesta I."/>
            <person name="Carrasco G."/>
            <person name="Villalon P."/>
            <person name="Saez-Nieto J.A."/>
        </authorList>
    </citation>
    <scope>NUCLEOTIDE SEQUENCE [LARGE SCALE GENOMIC DNA]</scope>
    <source>
        <strain evidence="10 11">CNM695-12</strain>
    </source>
</reference>
<feature type="transmembrane region" description="Helical" evidence="8">
    <location>
        <begin position="525"/>
        <end position="547"/>
    </location>
</feature>
<feature type="transmembrane region" description="Helical" evidence="8">
    <location>
        <begin position="248"/>
        <end position="268"/>
    </location>
</feature>
<feature type="transmembrane region" description="Helical" evidence="8">
    <location>
        <begin position="376"/>
        <end position="397"/>
    </location>
</feature>
<dbReference type="AlphaFoldDB" id="A0A433SAK0"/>
<proteinExistence type="inferred from homology"/>
<evidence type="ECO:0000256" key="1">
    <source>
        <dbReference type="ARBA" id="ARBA00004429"/>
    </source>
</evidence>
<evidence type="ECO:0000256" key="6">
    <source>
        <dbReference type="ARBA" id="ARBA00022989"/>
    </source>
</evidence>
<keyword evidence="3" id="KW-1003">Cell membrane</keyword>
<protein>
    <submittedName>
        <fullName evidence="10">2-aminoethylphosphonate transport system permease protein PhnU</fullName>
    </submittedName>
</protein>
<name>A0A433SAK0_9BURK</name>
<comment type="similarity">
    <text evidence="8">Belongs to the binding-protein-dependent transport system permease family.</text>
</comment>
<evidence type="ECO:0000313" key="11">
    <source>
        <dbReference type="Proteomes" id="UP000286947"/>
    </source>
</evidence>
<dbReference type="GO" id="GO:0055085">
    <property type="term" value="P:transmembrane transport"/>
    <property type="evidence" value="ECO:0007669"/>
    <property type="project" value="InterPro"/>
</dbReference>
<keyword evidence="4" id="KW-0997">Cell inner membrane</keyword>
<evidence type="ECO:0000256" key="5">
    <source>
        <dbReference type="ARBA" id="ARBA00022692"/>
    </source>
</evidence>
<keyword evidence="6 8" id="KW-1133">Transmembrane helix</keyword>
<feature type="domain" description="ABC transmembrane type-1" evidence="9">
    <location>
        <begin position="62"/>
        <end position="267"/>
    </location>
</feature>
<dbReference type="SUPFAM" id="SSF161098">
    <property type="entry name" value="MetI-like"/>
    <property type="match status" value="2"/>
</dbReference>